<dbReference type="Gene3D" id="1.10.1200.200">
    <property type="entry name" value="Protein of unknown function DUF3227"/>
    <property type="match status" value="1"/>
</dbReference>
<dbReference type="GeneID" id="74947073"/>
<accession>A0A977IBQ6</accession>
<dbReference type="EMBL" id="CP103305">
    <property type="protein sequence ID" value="UVS68039.1"/>
    <property type="molecule type" value="Genomic_DNA"/>
</dbReference>
<dbReference type="Proteomes" id="UP001059771">
    <property type="component" value="Chromosome"/>
</dbReference>
<dbReference type="RefSeq" id="WP_144239602.1">
    <property type="nucleotide sequence ID" value="NZ_CP103305.1"/>
</dbReference>
<name>A0A977IBQ6_9ARCH</name>
<organism evidence="1">
    <name type="scientific">Nitrososphaera viennensis</name>
    <dbReference type="NCBI Taxonomy" id="1034015"/>
    <lineage>
        <taxon>Archaea</taxon>
        <taxon>Nitrososphaerota</taxon>
        <taxon>Nitrososphaeria</taxon>
        <taxon>Nitrososphaerales</taxon>
        <taxon>Nitrososphaeraceae</taxon>
        <taxon>Nitrososphaera</taxon>
    </lineage>
</organism>
<gene>
    <name evidence="1" type="ORF">NWT39_09000</name>
</gene>
<evidence type="ECO:0008006" key="2">
    <source>
        <dbReference type="Google" id="ProtNLM"/>
    </source>
</evidence>
<reference evidence="1" key="1">
    <citation type="submission" date="2022-08" db="EMBL/GenBank/DDBJ databases">
        <title>Dynamic responses of ammonia-oxidizing microbial communities induced by reactive oxygen species (ROS) in fluctuating redox aquifers.</title>
        <authorList>
            <person name="Wang P."/>
            <person name="Wang H."/>
        </authorList>
    </citation>
    <scope>NUCLEOTIDE SEQUENCE</scope>
    <source>
        <strain evidence="1">PLX03</strain>
    </source>
</reference>
<dbReference type="AlphaFoldDB" id="A0A977IBQ6"/>
<evidence type="ECO:0000313" key="1">
    <source>
        <dbReference type="EMBL" id="UVS68039.1"/>
    </source>
</evidence>
<sequence>MSVYDRRQVVSEIQKTLREFLFTETEVFYYHLENVGVSRDEILDKPEQFVDALHDIFGNGAALIESAIISEISSQNTGSTAEQSLVDVLKSIERRAK</sequence>
<dbReference type="InterPro" id="IPR044908">
    <property type="entry name" value="NitrOD5-like_sf"/>
</dbReference>
<proteinExistence type="predicted"/>
<protein>
    <recommendedName>
        <fullName evidence="2">Nitrosopumilus output domain-containing protein</fullName>
    </recommendedName>
</protein>